<keyword evidence="5" id="KW-0698">rRNA processing</keyword>
<evidence type="ECO:0000256" key="4">
    <source>
        <dbReference type="ARBA" id="ARBA00019824"/>
    </source>
</evidence>
<keyword evidence="8" id="KW-0418">Kinase</keyword>
<evidence type="ECO:0000313" key="17">
    <source>
        <dbReference type="Proteomes" id="UP000646827"/>
    </source>
</evidence>
<dbReference type="EMBL" id="JAEPRB010000013">
    <property type="protein sequence ID" value="KAG2226753.1"/>
    <property type="molecule type" value="Genomic_DNA"/>
</dbReference>
<organism evidence="16 17">
    <name type="scientific">Circinella minor</name>
    <dbReference type="NCBI Taxonomy" id="1195481"/>
    <lineage>
        <taxon>Eukaryota</taxon>
        <taxon>Fungi</taxon>
        <taxon>Fungi incertae sedis</taxon>
        <taxon>Mucoromycota</taxon>
        <taxon>Mucoromycotina</taxon>
        <taxon>Mucoromycetes</taxon>
        <taxon>Mucorales</taxon>
        <taxon>Lichtheimiaceae</taxon>
        <taxon>Circinella</taxon>
    </lineage>
</organism>
<sequence>MYGKRKRSSDLIDDKSPTATRATKSAPVKQVKAVVINSKIIIEPNKNHNVENSKGSINRKNTLIHPSAIDSVAKVNTTTSTTIHNNDLSSRKEADTLTSCSLSKVIGDITARVATTSTSSSTKTNSSTKPMSAIAARKAAAANAIKNKATPISTTKTANKDLSPKPMSAIAARKAAAVAAAASAGGSTFNTSKTVSTTTATVLERDNARNNSTPESPNNSSDWNTSSPFSQTPSPRSNSPGVKTFKRREPKISFKDPNAISIFNPSEKNVQSVIVDEEPCLIIGLKPDEKIVFAGKALIAPLSGSISIMGSILQPSSPNHIDLYPTYSPRTHSLLVIESITDNNKDIIQRKSNIRIHMDDPIKSTVDNMKDNTEQVSSLFLVMGMQWCGLDDMEDLAEVPRGIFQLKMVNNEQQQHEYEHKQHYAMMNSIPGFQPLFSVVSDIKAMDIPTAWENCIQKTQKSKQGTINIYDLYLINDLYLPLLLLFFYLERQSPCVGIVCGSKDMGKSTFSRYLMNALLNKHQKIAYLETDVGQSEFTPSGMVSLHIIESPIMGPPYTHQHLSPIHSHYIGSVTSGNNPGYYLDTIGHLLQLYKTNYHHLDIPLIINTQGWINGLGYDLLLSIIQQSTPTDVFVMHSQLLDQSKNLPPTFAATISSSPIELEEKEEKAMKKNMHYLECVVDPLTPNTRFFSATSSRELTMVSYLHQDLNHFGRLGQPWWNFQTRMVDKLPWVLDWRKGLLNGIWFLSEDVPQSQLLYALNGTMVALVGFTDQKQQEQQTNIPELSNGQITPPLYFGPSENLPPSPAKTICYGLAIIRAIDPMSHAFHIITPLPLSTLKKVSAIVKGTIPLPVSTLLDQHNGNGNGIARQPWNKVPYLEQSITVNGIGAIATKKRRIKIQKRT</sequence>
<evidence type="ECO:0000259" key="14">
    <source>
        <dbReference type="Pfam" id="PF24419"/>
    </source>
</evidence>
<keyword evidence="9" id="KW-0067">ATP-binding</keyword>
<proteinExistence type="inferred from homology"/>
<name>A0A8H7SET2_9FUNG</name>
<dbReference type="Pfam" id="PF25467">
    <property type="entry name" value="NOL9_C"/>
    <property type="match status" value="1"/>
</dbReference>
<feature type="compositionally biased region" description="Low complexity" evidence="12">
    <location>
        <begin position="186"/>
        <end position="201"/>
    </location>
</feature>
<dbReference type="InterPro" id="IPR045116">
    <property type="entry name" value="Clp1/Grc3"/>
</dbReference>
<dbReference type="Pfam" id="PF24419">
    <property type="entry name" value="Cupin_NOL9"/>
    <property type="match status" value="1"/>
</dbReference>
<keyword evidence="6" id="KW-0808">Transferase</keyword>
<evidence type="ECO:0000256" key="6">
    <source>
        <dbReference type="ARBA" id="ARBA00022679"/>
    </source>
</evidence>
<evidence type="ECO:0000259" key="13">
    <source>
        <dbReference type="Pfam" id="PF16575"/>
    </source>
</evidence>
<dbReference type="PANTHER" id="PTHR12755">
    <property type="entry name" value="CLEAVAGE/POLYADENYLATION FACTOR IA SUBUNIT CLP1P"/>
    <property type="match status" value="1"/>
</dbReference>
<feature type="region of interest" description="Disordered" evidence="12">
    <location>
        <begin position="186"/>
        <end position="250"/>
    </location>
</feature>
<dbReference type="InterPro" id="IPR032319">
    <property type="entry name" value="CLP1_P"/>
</dbReference>
<evidence type="ECO:0000256" key="5">
    <source>
        <dbReference type="ARBA" id="ARBA00022552"/>
    </source>
</evidence>
<feature type="domain" description="NOL9 N-terminal" evidence="14">
    <location>
        <begin position="279"/>
        <end position="375"/>
    </location>
</feature>
<protein>
    <recommendedName>
        <fullName evidence="4">Polynucleotide 5'-hydroxyl-kinase GRC3</fullName>
    </recommendedName>
    <alternativeName>
        <fullName evidence="11">Polynucleotide 5'-hydroxyl-kinase NOL9</fullName>
    </alternativeName>
    <alternativeName>
        <fullName evidence="3">Polynucleotide 5'-hydroxyl-kinase grc3</fullName>
    </alternativeName>
</protein>
<dbReference type="Pfam" id="PF16575">
    <property type="entry name" value="CLP1_P"/>
    <property type="match status" value="1"/>
</dbReference>
<feature type="region of interest" description="Disordered" evidence="12">
    <location>
        <begin position="1"/>
        <end position="27"/>
    </location>
</feature>
<feature type="compositionally biased region" description="Polar residues" evidence="12">
    <location>
        <begin position="222"/>
        <end position="241"/>
    </location>
</feature>
<dbReference type="GO" id="GO:0005524">
    <property type="term" value="F:ATP binding"/>
    <property type="evidence" value="ECO:0007669"/>
    <property type="project" value="UniProtKB-KW"/>
</dbReference>
<dbReference type="InterPro" id="IPR027417">
    <property type="entry name" value="P-loop_NTPase"/>
</dbReference>
<feature type="domain" description="Clp1 P-loop" evidence="13">
    <location>
        <begin position="501"/>
        <end position="645"/>
    </location>
</feature>
<keyword evidence="10" id="KW-0539">Nucleus</keyword>
<comment type="subcellular location">
    <subcellularLocation>
        <location evidence="1">Nucleus</location>
        <location evidence="1">Nucleolus</location>
    </subcellularLocation>
</comment>
<evidence type="ECO:0000256" key="12">
    <source>
        <dbReference type="SAM" id="MobiDB-lite"/>
    </source>
</evidence>
<evidence type="ECO:0000256" key="10">
    <source>
        <dbReference type="ARBA" id="ARBA00023242"/>
    </source>
</evidence>
<dbReference type="InterPro" id="IPR057573">
    <property type="entry name" value="NOL9_N"/>
</dbReference>
<dbReference type="OrthoDB" id="2405412at2759"/>
<dbReference type="GO" id="GO:0000448">
    <property type="term" value="P:cleavage in ITS2 between 5.8S rRNA and LSU-rRNA of tricistronic rRNA transcript (SSU-rRNA, 5.8S rRNA, LSU-rRNA)"/>
    <property type="evidence" value="ECO:0007669"/>
    <property type="project" value="TreeGrafter"/>
</dbReference>
<comment type="caution">
    <text evidence="16">The sequence shown here is derived from an EMBL/GenBank/DDBJ whole genome shotgun (WGS) entry which is preliminary data.</text>
</comment>
<gene>
    <name evidence="16" type="ORF">INT45_005718</name>
</gene>
<keyword evidence="17" id="KW-1185">Reference proteome</keyword>
<evidence type="ECO:0000256" key="1">
    <source>
        <dbReference type="ARBA" id="ARBA00004604"/>
    </source>
</evidence>
<evidence type="ECO:0000259" key="15">
    <source>
        <dbReference type="Pfam" id="PF25467"/>
    </source>
</evidence>
<evidence type="ECO:0000256" key="11">
    <source>
        <dbReference type="ARBA" id="ARBA00071212"/>
    </source>
</evidence>
<reference evidence="16 17" key="1">
    <citation type="submission" date="2020-12" db="EMBL/GenBank/DDBJ databases">
        <title>Metabolic potential, ecology and presence of endohyphal bacteria is reflected in genomic diversity of Mucoromycotina.</title>
        <authorList>
            <person name="Muszewska A."/>
            <person name="Okrasinska A."/>
            <person name="Steczkiewicz K."/>
            <person name="Drgas O."/>
            <person name="Orlowska M."/>
            <person name="Perlinska-Lenart U."/>
            <person name="Aleksandrzak-Piekarczyk T."/>
            <person name="Szatraj K."/>
            <person name="Zielenkiewicz U."/>
            <person name="Pilsyk S."/>
            <person name="Malc E."/>
            <person name="Mieczkowski P."/>
            <person name="Kruszewska J.S."/>
            <person name="Biernat P."/>
            <person name="Pawlowska J."/>
        </authorList>
    </citation>
    <scope>NUCLEOTIDE SEQUENCE [LARGE SCALE GENOMIC DNA]</scope>
    <source>
        <strain evidence="16 17">CBS 142.35</strain>
    </source>
</reference>
<dbReference type="AlphaFoldDB" id="A0A8H7SET2"/>
<feature type="domain" description="NOL9 C-terminal" evidence="15">
    <location>
        <begin position="808"/>
        <end position="851"/>
    </location>
</feature>
<feature type="compositionally biased region" description="Low complexity" evidence="12">
    <location>
        <begin position="210"/>
        <end position="221"/>
    </location>
</feature>
<evidence type="ECO:0000256" key="2">
    <source>
        <dbReference type="ARBA" id="ARBA00011003"/>
    </source>
</evidence>
<accession>A0A8H7SET2</accession>
<comment type="similarity">
    <text evidence="2">Belongs to the Clp1 family. NOL9/GRC3 subfamily.</text>
</comment>
<evidence type="ECO:0000256" key="9">
    <source>
        <dbReference type="ARBA" id="ARBA00022840"/>
    </source>
</evidence>
<dbReference type="GO" id="GO:0051731">
    <property type="term" value="F:polynucleotide 5'-hydroxyl-kinase activity"/>
    <property type="evidence" value="ECO:0007669"/>
    <property type="project" value="InterPro"/>
</dbReference>
<evidence type="ECO:0000256" key="7">
    <source>
        <dbReference type="ARBA" id="ARBA00022741"/>
    </source>
</evidence>
<dbReference type="PANTHER" id="PTHR12755:SF3">
    <property type="entry name" value="POLYNUCLEOTIDE 5'-HYDROXYL-KINASE NOL9"/>
    <property type="match status" value="1"/>
</dbReference>
<evidence type="ECO:0000313" key="16">
    <source>
        <dbReference type="EMBL" id="KAG2226753.1"/>
    </source>
</evidence>
<keyword evidence="7" id="KW-0547">Nucleotide-binding</keyword>
<evidence type="ECO:0000256" key="3">
    <source>
        <dbReference type="ARBA" id="ARBA00018706"/>
    </source>
</evidence>
<dbReference type="Gene3D" id="3.40.50.300">
    <property type="entry name" value="P-loop containing nucleotide triphosphate hydrolases"/>
    <property type="match status" value="1"/>
</dbReference>
<dbReference type="InterPro" id="IPR057570">
    <property type="entry name" value="NOL9_C"/>
</dbReference>
<evidence type="ECO:0000256" key="8">
    <source>
        <dbReference type="ARBA" id="ARBA00022777"/>
    </source>
</evidence>
<dbReference type="GO" id="GO:0005730">
    <property type="term" value="C:nucleolus"/>
    <property type="evidence" value="ECO:0007669"/>
    <property type="project" value="UniProtKB-SubCell"/>
</dbReference>
<dbReference type="Proteomes" id="UP000646827">
    <property type="component" value="Unassembled WGS sequence"/>
</dbReference>